<dbReference type="EMBL" id="BARW01000660">
    <property type="protein sequence ID" value="GAI67423.1"/>
    <property type="molecule type" value="Genomic_DNA"/>
</dbReference>
<gene>
    <name evidence="1" type="ORF">S12H4_02617</name>
</gene>
<sequence length="130" mass="15153">MDGRAQAAYNREAFEEWSTIMAGGVITAQIVARAEARRQSVSSDDYVKIGQWMDEQLRSYNVWVVLMPQGEYRTPPPQKYYRKMSYHAIQGIERNPNWPLVFFNNKQKLFVDVRTPRGKELFDGIFNGKT</sequence>
<proteinExistence type="predicted"/>
<feature type="non-terminal residue" evidence="1">
    <location>
        <position position="130"/>
    </location>
</feature>
<protein>
    <submittedName>
        <fullName evidence="1">Uncharacterized protein</fullName>
    </submittedName>
</protein>
<accession>X1QGS2</accession>
<name>X1QGS2_9ZZZZ</name>
<evidence type="ECO:0000313" key="1">
    <source>
        <dbReference type="EMBL" id="GAI67423.1"/>
    </source>
</evidence>
<dbReference type="AlphaFoldDB" id="X1QGS2"/>
<reference evidence="1" key="1">
    <citation type="journal article" date="2014" name="Front. Microbiol.">
        <title>High frequency of phylogenetically diverse reductive dehalogenase-homologous genes in deep subseafloor sedimentary metagenomes.</title>
        <authorList>
            <person name="Kawai M."/>
            <person name="Futagami T."/>
            <person name="Toyoda A."/>
            <person name="Takaki Y."/>
            <person name="Nishi S."/>
            <person name="Hori S."/>
            <person name="Arai W."/>
            <person name="Tsubouchi T."/>
            <person name="Morono Y."/>
            <person name="Uchiyama I."/>
            <person name="Ito T."/>
            <person name="Fujiyama A."/>
            <person name="Inagaki F."/>
            <person name="Takami H."/>
        </authorList>
    </citation>
    <scope>NUCLEOTIDE SEQUENCE</scope>
    <source>
        <strain evidence="1">Expedition CK06-06</strain>
    </source>
</reference>
<comment type="caution">
    <text evidence="1">The sequence shown here is derived from an EMBL/GenBank/DDBJ whole genome shotgun (WGS) entry which is preliminary data.</text>
</comment>
<organism evidence="1">
    <name type="scientific">marine sediment metagenome</name>
    <dbReference type="NCBI Taxonomy" id="412755"/>
    <lineage>
        <taxon>unclassified sequences</taxon>
        <taxon>metagenomes</taxon>
        <taxon>ecological metagenomes</taxon>
    </lineage>
</organism>